<feature type="domain" description="DH" evidence="3">
    <location>
        <begin position="100"/>
        <end position="296"/>
    </location>
</feature>
<accession>A0AAD5YN61</accession>
<protein>
    <recommendedName>
        <fullName evidence="3">DH domain-containing protein</fullName>
    </recommendedName>
</protein>
<dbReference type="InterPro" id="IPR035899">
    <property type="entry name" value="DBL_dom_sf"/>
</dbReference>
<dbReference type="AlphaFoldDB" id="A0AAD5YN61"/>
<dbReference type="EMBL" id="JANAWD010000023">
    <property type="protein sequence ID" value="KAJ3490746.1"/>
    <property type="molecule type" value="Genomic_DNA"/>
</dbReference>
<feature type="region of interest" description="Disordered" evidence="2">
    <location>
        <begin position="720"/>
        <end position="814"/>
    </location>
</feature>
<dbReference type="PANTHER" id="PTHR12673:SF270">
    <property type="entry name" value="FYVE-TYPE DOMAIN-CONTAINING PROTEIN"/>
    <property type="match status" value="1"/>
</dbReference>
<keyword evidence="1" id="KW-0175">Coiled coil</keyword>
<evidence type="ECO:0000256" key="1">
    <source>
        <dbReference type="SAM" id="Coils"/>
    </source>
</evidence>
<dbReference type="InterPro" id="IPR000219">
    <property type="entry name" value="DH_dom"/>
</dbReference>
<dbReference type="Gene3D" id="1.20.900.10">
    <property type="entry name" value="Dbl homology (DH) domain"/>
    <property type="match status" value="1"/>
</dbReference>
<dbReference type="Pfam" id="PF00621">
    <property type="entry name" value="RhoGEF"/>
    <property type="match status" value="1"/>
</dbReference>
<feature type="compositionally biased region" description="Low complexity" evidence="2">
    <location>
        <begin position="643"/>
        <end position="659"/>
    </location>
</feature>
<feature type="compositionally biased region" description="Basic and acidic residues" evidence="2">
    <location>
        <begin position="774"/>
        <end position="790"/>
    </location>
</feature>
<name>A0AAD5YN61_9APHY</name>
<evidence type="ECO:0000256" key="2">
    <source>
        <dbReference type="SAM" id="MobiDB-lite"/>
    </source>
</evidence>
<dbReference type="CDD" id="cd00160">
    <property type="entry name" value="RhoGEF"/>
    <property type="match status" value="1"/>
</dbReference>
<keyword evidence="5" id="KW-1185">Reference proteome</keyword>
<dbReference type="InterPro" id="IPR051092">
    <property type="entry name" value="FYVE_RhoGEF_PH"/>
</dbReference>
<feature type="region of interest" description="Disordered" evidence="2">
    <location>
        <begin position="1"/>
        <end position="27"/>
    </location>
</feature>
<dbReference type="Proteomes" id="UP001212997">
    <property type="component" value="Unassembled WGS sequence"/>
</dbReference>
<feature type="region of interest" description="Disordered" evidence="2">
    <location>
        <begin position="609"/>
        <end position="685"/>
    </location>
</feature>
<feature type="compositionally biased region" description="Pro residues" evidence="2">
    <location>
        <begin position="793"/>
        <end position="803"/>
    </location>
</feature>
<feature type="region of interest" description="Disordered" evidence="2">
    <location>
        <begin position="832"/>
        <end position="928"/>
    </location>
</feature>
<comment type="caution">
    <text evidence="4">The sequence shown here is derived from an EMBL/GenBank/DDBJ whole genome shotgun (WGS) entry which is preliminary data.</text>
</comment>
<evidence type="ECO:0000313" key="4">
    <source>
        <dbReference type="EMBL" id="KAJ3490746.1"/>
    </source>
</evidence>
<dbReference type="PROSITE" id="PS50010">
    <property type="entry name" value="DH_2"/>
    <property type="match status" value="1"/>
</dbReference>
<organism evidence="4 5">
    <name type="scientific">Meripilus lineatus</name>
    <dbReference type="NCBI Taxonomy" id="2056292"/>
    <lineage>
        <taxon>Eukaryota</taxon>
        <taxon>Fungi</taxon>
        <taxon>Dikarya</taxon>
        <taxon>Basidiomycota</taxon>
        <taxon>Agaricomycotina</taxon>
        <taxon>Agaricomycetes</taxon>
        <taxon>Polyporales</taxon>
        <taxon>Meripilaceae</taxon>
        <taxon>Meripilus</taxon>
    </lineage>
</organism>
<feature type="compositionally biased region" description="Polar residues" evidence="2">
    <location>
        <begin position="609"/>
        <end position="621"/>
    </location>
</feature>
<dbReference type="GO" id="GO:0005085">
    <property type="term" value="F:guanyl-nucleotide exchange factor activity"/>
    <property type="evidence" value="ECO:0007669"/>
    <property type="project" value="InterPro"/>
</dbReference>
<evidence type="ECO:0000259" key="3">
    <source>
        <dbReference type="PROSITE" id="PS50010"/>
    </source>
</evidence>
<feature type="compositionally biased region" description="Low complexity" evidence="2">
    <location>
        <begin position="748"/>
        <end position="759"/>
    </location>
</feature>
<feature type="region of interest" description="Disordered" evidence="2">
    <location>
        <begin position="985"/>
        <end position="1015"/>
    </location>
</feature>
<feature type="compositionally biased region" description="Polar residues" evidence="2">
    <location>
        <begin position="893"/>
        <end position="910"/>
    </location>
</feature>
<proteinExistence type="predicted"/>
<dbReference type="SUPFAM" id="SSF48065">
    <property type="entry name" value="DBL homology domain (DH-domain)"/>
    <property type="match status" value="1"/>
</dbReference>
<reference evidence="4" key="1">
    <citation type="submission" date="2022-07" db="EMBL/GenBank/DDBJ databases">
        <title>Genome Sequence of Physisporinus lineatus.</title>
        <authorList>
            <person name="Buettner E."/>
        </authorList>
    </citation>
    <scope>NUCLEOTIDE SEQUENCE</scope>
    <source>
        <strain evidence="4">VT162</strain>
    </source>
</reference>
<sequence>MAFSHSPRKLVPLATGDEKPPTLKAKSGPPLTRRVFYCGVVVETPEHGRGLHPDVQDLVASLGDPLDLGRDANSLRSNNDDTQGDDGPYQVKRDITDGTALADVLNEFVATERSYVKRLRTLKTDYADPLRMFSRSKNTAIIPAYQAKTLFGNIDNLLPVNEAFLEDLERMLLPAGPETVGGIGDVALKHFRDLRGFENYKQYYAQREEAQAIFEQEMKKAGGFSEFIDRIKYSSADTRNRVGLRELLMDPVQRIPRYTLLFRTMIKFMGPDEPQRAKLIEADEIASKIALAETDDHTKRATIMYCLGATIEDFPPALISNSRKFIDCIDVEDVLSESYSTPGPSTSTTGIPPSNLHCSLVLFDDKLMIVKRPGNGDKGCRVLSGLADMDKLTKTGRTLSMKKSGMVCKGVVDITDVVVTDIGGPDMHLYLECPPSEQTERWAGRPFRSLSVVIPPSPINLDPGRTEIEKHRFLNNLWAAQARYRTRNGQSVVLCAEERDVEHRGGKVTRATTFFNVYQRTAFLKEPKKTKIVLHIDETGTADPIPFGIRGPPFVVVRVHPMAGELSRYTVTSNDPGDEGEEDIVQTVRVPSRIIQTIHQFGLFKFRTGNLSAPSTPTASTKKLIKRGKSPGESGSERESASPRRGSLSAPGSGRSRSPSVEREFSDYEEEYTGNEFMRAGHMDESERDLVARLELARRNSKNQNETVFPSMGMERPVEETIYEDEPPQPLRPTSRASRMSRDLPDIPQDTQSQRSTTPQPRPTTPGDLSEPDSPTRESRPLSRVSDRRPIGPRCPSPLPPMTPNHAPTTLPSVPSSELDITLEQTLVNMSAQTPHRPERLVSPIPRSRRQPFEPTGNTDKTPRAFAFNHEEISNPPGAAVEPLSIKKKSSVRENGSPTQGRKTYNNKTSALGKGGNLPTSPKRVSSVTKVSRIPLPTHSILEARQAQESRLEKLGKLAEATKEDVESARRAIKRIKLDVEQLRTAAPPTPPPAHETERSVSPVKGFRPISRNSPPITKEAQARMDEMRQMITRRQGELPFRPRPMSMVTETPRAGARTPESPSRLPTVIKSIGDLATQADTDLEKVLNSQDVFQSEVKSLGKSLKEKSMELEKTRIELQSVQRQTEVVKELLNDCTAEKDILYEAFNEELDGMYNDANLPEEEAWVAMTSDLRETKKARAKLENENSNLKRRIATLEMQNEEWGALLRAHGLIP</sequence>
<evidence type="ECO:0000313" key="5">
    <source>
        <dbReference type="Proteomes" id="UP001212997"/>
    </source>
</evidence>
<dbReference type="PANTHER" id="PTHR12673">
    <property type="entry name" value="FACIOGENITAL DYSPLASIA PROTEIN"/>
    <property type="match status" value="1"/>
</dbReference>
<feature type="coiled-coil region" evidence="1">
    <location>
        <begin position="1173"/>
        <end position="1207"/>
    </location>
</feature>
<dbReference type="SMART" id="SM00325">
    <property type="entry name" value="RhoGEF"/>
    <property type="match status" value="1"/>
</dbReference>
<gene>
    <name evidence="4" type="ORF">NLI96_g1211</name>
</gene>
<dbReference type="GO" id="GO:0005737">
    <property type="term" value="C:cytoplasm"/>
    <property type="evidence" value="ECO:0007669"/>
    <property type="project" value="TreeGrafter"/>
</dbReference>
<feature type="region of interest" description="Disordered" evidence="2">
    <location>
        <begin position="69"/>
        <end position="88"/>
    </location>
</feature>
<feature type="compositionally biased region" description="Polar residues" evidence="2">
    <location>
        <begin position="918"/>
        <end position="928"/>
    </location>
</feature>